<evidence type="ECO:0000256" key="9">
    <source>
        <dbReference type="ARBA" id="ARBA00030757"/>
    </source>
</evidence>
<evidence type="ECO:0000256" key="4">
    <source>
        <dbReference type="ARBA" id="ARBA00013346"/>
    </source>
</evidence>
<dbReference type="EMBL" id="JNVU01000037">
    <property type="protein sequence ID" value="KEI43578.1"/>
    <property type="molecule type" value="Genomic_DNA"/>
</dbReference>
<keyword evidence="5" id="KW-0963">Cytoplasm</keyword>
<comment type="caution">
    <text evidence="12">The sequence shown here is derived from an EMBL/GenBank/DDBJ whole genome shotgun (WGS) entry which is preliminary data.</text>
</comment>
<evidence type="ECO:0000313" key="12">
    <source>
        <dbReference type="EMBL" id="KEI43578.1"/>
    </source>
</evidence>
<dbReference type="PANTHER" id="PTHR11579">
    <property type="entry name" value="PROTEIN-L-ISOASPARTATE O-METHYLTRANSFERASE"/>
    <property type="match status" value="1"/>
</dbReference>
<evidence type="ECO:0000313" key="13">
    <source>
        <dbReference type="Proteomes" id="UP000031419"/>
    </source>
</evidence>
<dbReference type="GO" id="GO:0032259">
    <property type="term" value="P:methylation"/>
    <property type="evidence" value="ECO:0007669"/>
    <property type="project" value="UniProtKB-KW"/>
</dbReference>
<keyword evidence="7 12" id="KW-0808">Transferase</keyword>
<evidence type="ECO:0000256" key="3">
    <source>
        <dbReference type="ARBA" id="ARBA00011890"/>
    </source>
</evidence>
<proteinExistence type="inferred from homology"/>
<organism evidence="12 13">
    <name type="scientific">Saccharopolyspora rectivirgula</name>
    <dbReference type="NCBI Taxonomy" id="28042"/>
    <lineage>
        <taxon>Bacteria</taxon>
        <taxon>Bacillati</taxon>
        <taxon>Actinomycetota</taxon>
        <taxon>Actinomycetes</taxon>
        <taxon>Pseudonocardiales</taxon>
        <taxon>Pseudonocardiaceae</taxon>
        <taxon>Saccharopolyspora</taxon>
    </lineage>
</organism>
<dbReference type="InterPro" id="IPR000682">
    <property type="entry name" value="PCMT"/>
</dbReference>
<evidence type="ECO:0000256" key="11">
    <source>
        <dbReference type="ARBA" id="ARBA00031350"/>
    </source>
</evidence>
<dbReference type="STRING" id="28042.GU90_14675"/>
<keyword evidence="6 12" id="KW-0489">Methyltransferase</keyword>
<dbReference type="InterPro" id="IPR029063">
    <property type="entry name" value="SAM-dependent_MTases_sf"/>
</dbReference>
<dbReference type="GO" id="GO:0004719">
    <property type="term" value="F:protein-L-isoaspartate (D-aspartate) O-methyltransferase activity"/>
    <property type="evidence" value="ECO:0007669"/>
    <property type="project" value="UniProtKB-EC"/>
</dbReference>
<dbReference type="OrthoDB" id="5143400at2"/>
<dbReference type="Pfam" id="PF01135">
    <property type="entry name" value="PCMT"/>
    <property type="match status" value="1"/>
</dbReference>
<keyword evidence="8" id="KW-0949">S-adenosyl-L-methionine</keyword>
<dbReference type="SUPFAM" id="SSF53335">
    <property type="entry name" value="S-adenosyl-L-methionine-dependent methyltransferases"/>
    <property type="match status" value="1"/>
</dbReference>
<name>A0A073AUV9_9PSEU</name>
<dbReference type="eggNOG" id="COG2518">
    <property type="taxonomic scope" value="Bacteria"/>
</dbReference>
<evidence type="ECO:0000256" key="8">
    <source>
        <dbReference type="ARBA" id="ARBA00022691"/>
    </source>
</evidence>
<dbReference type="AlphaFoldDB" id="A0A073AUV9"/>
<accession>A0A073AUV9</accession>
<dbReference type="EC" id="2.1.1.77" evidence="3"/>
<dbReference type="Proteomes" id="UP000031419">
    <property type="component" value="Unassembled WGS sequence"/>
</dbReference>
<reference evidence="12 13" key="1">
    <citation type="submission" date="2014-06" db="EMBL/GenBank/DDBJ databases">
        <title>Saccharopolyspora rectivirgula DSM-43113 Genome sequencing.</title>
        <authorList>
            <person name="Barrera C."/>
            <person name="Millon L."/>
            <person name="Rognon B."/>
            <person name="Zaugg C."/>
            <person name="Monod M."/>
        </authorList>
    </citation>
    <scope>NUCLEOTIDE SEQUENCE [LARGE SCALE GENOMIC DNA]</scope>
    <source>
        <strain evidence="12 13">DSM 43113</strain>
    </source>
</reference>
<dbReference type="GO" id="GO:0005737">
    <property type="term" value="C:cytoplasm"/>
    <property type="evidence" value="ECO:0007669"/>
    <property type="project" value="UniProtKB-SubCell"/>
</dbReference>
<evidence type="ECO:0000256" key="5">
    <source>
        <dbReference type="ARBA" id="ARBA00022490"/>
    </source>
</evidence>
<evidence type="ECO:0000256" key="2">
    <source>
        <dbReference type="ARBA" id="ARBA00005369"/>
    </source>
</evidence>
<dbReference type="CDD" id="cd02440">
    <property type="entry name" value="AdoMet_MTases"/>
    <property type="match status" value="1"/>
</dbReference>
<sequence>MTTLDVAWESRAQVLADELEARGDLTDPAWKAAVAATPRHVLVPVAYEQRSNGEWCQFDVTSPSGLDRVYSTTTLVTALACRGTHYEGISSSTKPDLVVRMLEALDVHDGHKVLEIGTGTGYNAALLVHRLGDERVFSVDLDAEIVDPARERLASIGLHPTLVARDGVEGLPEHAPFDRIVATCSVPAVPGAWREQLVDGGLLLVDIKLNTNAGNLALLRRDGDQLSGWFTDRWAAFMAMRHHRERPRALPAPIERGGRTRFTLAPPNPWEHNRVVWFLAHLMGLPEGVRFGVRFDPDTRQPTAGTITAPDGSHAFVMLEPTPEGAWSVTESGPTPLWRAVEEAHRVWRAAGEPGWSRLGVTVTPGGQWVWLDDPHSEHRWRLG</sequence>
<evidence type="ECO:0000256" key="7">
    <source>
        <dbReference type="ARBA" id="ARBA00022679"/>
    </source>
</evidence>
<evidence type="ECO:0000256" key="1">
    <source>
        <dbReference type="ARBA" id="ARBA00004496"/>
    </source>
</evidence>
<dbReference type="PANTHER" id="PTHR11579:SF0">
    <property type="entry name" value="PROTEIN-L-ISOASPARTATE(D-ASPARTATE) O-METHYLTRANSFERASE"/>
    <property type="match status" value="1"/>
</dbReference>
<comment type="subcellular location">
    <subcellularLocation>
        <location evidence="1">Cytoplasm</location>
    </subcellularLocation>
</comment>
<dbReference type="Gene3D" id="3.40.50.150">
    <property type="entry name" value="Vaccinia Virus protein VP39"/>
    <property type="match status" value="1"/>
</dbReference>
<evidence type="ECO:0000256" key="6">
    <source>
        <dbReference type="ARBA" id="ARBA00022603"/>
    </source>
</evidence>
<evidence type="ECO:0000256" key="10">
    <source>
        <dbReference type="ARBA" id="ARBA00031323"/>
    </source>
</evidence>
<keyword evidence="13" id="KW-1185">Reference proteome</keyword>
<gene>
    <name evidence="12" type="ORF">GU90_14675</name>
</gene>
<comment type="similarity">
    <text evidence="2">Belongs to the methyltransferase superfamily. L-isoaspartyl/D-aspartyl protein methyltransferase family.</text>
</comment>
<protein>
    <recommendedName>
        <fullName evidence="4">Protein-L-isoaspartate O-methyltransferase</fullName>
        <ecNumber evidence="3">2.1.1.77</ecNumber>
    </recommendedName>
    <alternativeName>
        <fullName evidence="11">L-isoaspartyl protein carboxyl methyltransferase</fullName>
    </alternativeName>
    <alternativeName>
        <fullName evidence="9">Protein L-isoaspartyl methyltransferase</fullName>
    </alternativeName>
    <alternativeName>
        <fullName evidence="10">Protein-beta-aspartate methyltransferase</fullName>
    </alternativeName>
</protein>